<dbReference type="GO" id="GO:0006364">
    <property type="term" value="P:rRNA processing"/>
    <property type="evidence" value="ECO:0007669"/>
    <property type="project" value="TreeGrafter"/>
</dbReference>
<feature type="domain" description="Nrap protein" evidence="7">
    <location>
        <begin position="245"/>
        <end position="402"/>
    </location>
</feature>
<feature type="compositionally biased region" description="Acidic residues" evidence="6">
    <location>
        <begin position="69"/>
        <end position="98"/>
    </location>
</feature>
<comment type="similarity">
    <text evidence="2 5">Belongs to the NRAP family.</text>
</comment>
<feature type="domain" description="Nrap protein" evidence="9">
    <location>
        <begin position="563"/>
        <end position="717"/>
    </location>
</feature>
<dbReference type="STRING" id="361077.A0A151ZET8"/>
<evidence type="ECO:0000256" key="6">
    <source>
        <dbReference type="SAM" id="MobiDB-lite"/>
    </source>
</evidence>
<evidence type="ECO:0000256" key="2">
    <source>
        <dbReference type="ARBA" id="ARBA00006674"/>
    </source>
</evidence>
<comment type="subcellular location">
    <subcellularLocation>
        <location evidence="1 5">Nucleus</location>
        <location evidence="1 5">Nucleolus</location>
    </subcellularLocation>
</comment>
<dbReference type="GO" id="GO:0006409">
    <property type="term" value="P:tRNA export from nucleus"/>
    <property type="evidence" value="ECO:0007669"/>
    <property type="project" value="TreeGrafter"/>
</dbReference>
<accession>A0A151ZET8</accession>
<dbReference type="GO" id="GO:0003723">
    <property type="term" value="F:RNA binding"/>
    <property type="evidence" value="ECO:0007669"/>
    <property type="project" value="UniProtKB-KW"/>
</dbReference>
<proteinExistence type="inferred from homology"/>
<dbReference type="Pfam" id="PF17405">
    <property type="entry name" value="Nrap_D4"/>
    <property type="match status" value="1"/>
</dbReference>
<dbReference type="InterPro" id="IPR035368">
    <property type="entry name" value="Nrap_D3"/>
</dbReference>
<dbReference type="GO" id="GO:0034456">
    <property type="term" value="C:UTP-C complex"/>
    <property type="evidence" value="ECO:0007669"/>
    <property type="project" value="TreeGrafter"/>
</dbReference>
<dbReference type="FunCoup" id="A0A151ZET8">
    <property type="interactions" value="779"/>
</dbReference>
<sequence length="1265" mass="146128">MVSNKRKLDNIVINQDKDEKNKKNKVVEKQQQDAIMAMASGYDNEEDIHDSDEEEEENVVSFNNKYYTDDNDDDEVDDDSEGDFIDGDDDEEQLDDSEAVVGRSTILPEKNDSNNSKFKNLRVKSLPKDQQSKAPTSEEITELRNTQDLFNSNLFRLQVNELFKEIKVDYIKLASLETALHQLKTLIEKIPDQQVDVYKNSIENVKVFDLTGSAEDLKIQFSKPSSIEIVGSFMTQTVHKNNLNVDLLLEIPSETITAKDANDFKYFTKRNLYLWTLYKEIQKHQRFQNVTFQNFQGDSNKQILVVQPSEDPLTGVKTKFQIRILLTVSKDLFKIYSKFNPTQNCLLSNNNSSTTSPKPTLNGMDDETSQMSKKELMSTPYYNNAILEDMFYYDHMSFIHERIDNAPVLKDTILLLKSWLELKMPLSSVNGFHLTMLLCHLYTLGKVNKSMSCYQAFRVAMVYISKEMQSNKLIQLPLDKMATDDFSKQKITKEKASHNPYEDQFKRLYAWSLVDSSGLLNITSRVTPWDLRDLKYQAKKTLSLLDLNDSFEEIFLKKYHFFMENDYMIQIKLGKDQFDQSLIPQSDYWQSDKFIDHYIMKLLKRSLTKRVVRINIQRSTYHHDSRWTKEMPDFDQNNRLVTVGLIIDPVNWLSLIDMGPPADHVSAAVFQKFWGKKSQLRRFKDGSILEAVAWTPKDNQRHLVILDIVKYILGFQFKVPENNVTAIIDQFDPLLYGNTLLEDKTILAIQARDELAGIIRSLGLPLGIENFSLLSPGARYTGVCQTLDHNYQSNEPLEMLMIFESSSSWTYELDSIYALKTAFLLKIARELEETEHRPQLTRDYIEVFCNGFLFRLIPFYQKEIEISREQGRLELATSLERLQRLGTHHSYIQSLHTSHPSYGPTTKLVLRWVHSHLFSGHIDQITIELLVASLYSNPMITPVPQTPIMGFLRFLYLLSTHSWSERALVIDYQGNLNSDQLRAIQLEMDSQKQSPSTYIQSLVPLMYLATERDKKGEWFKSTSIKNPIILQRLIQFARISIEKIENLYKSSSTITNNTPPKDWVSIFLDENISKEYDVIFNLNENLIPNYSLEINNIINKKQFTSQVLSNSKTTTTTTTTQNNSKSIFKNLMGNKNTKSTMKSTVNSNSSSIKSGFNPIEELLKILNFRFSEYCLFFYDAIGGNVLTLKWLPAAFEPSSLKPKKSKYATPCESPQDATKKEQNSFVLPNLLEIIQEINHIGGKFIKSHKLLSTSLSIMNKYKINN</sequence>
<feature type="region of interest" description="Disordered" evidence="6">
    <location>
        <begin position="348"/>
        <end position="367"/>
    </location>
</feature>
<evidence type="ECO:0000259" key="12">
    <source>
        <dbReference type="Pfam" id="PF17407"/>
    </source>
</evidence>
<evidence type="ECO:0000259" key="10">
    <source>
        <dbReference type="Pfam" id="PF17405"/>
    </source>
</evidence>
<dbReference type="Pfam" id="PF17407">
    <property type="entry name" value="Nrap_D6"/>
    <property type="match status" value="1"/>
</dbReference>
<dbReference type="InParanoid" id="A0A151ZET8"/>
<name>A0A151ZET8_TIELA</name>
<dbReference type="InterPro" id="IPR035371">
    <property type="entry name" value="Nrap_D6"/>
</dbReference>
<evidence type="ECO:0000313" key="14">
    <source>
        <dbReference type="Proteomes" id="UP000076078"/>
    </source>
</evidence>
<evidence type="ECO:0000259" key="8">
    <source>
        <dbReference type="Pfam" id="PF17403"/>
    </source>
</evidence>
<dbReference type="InterPro" id="IPR035369">
    <property type="entry name" value="Nrap_D4"/>
</dbReference>
<feature type="region of interest" description="Disordered" evidence="6">
    <location>
        <begin position="1200"/>
        <end position="1219"/>
    </location>
</feature>
<dbReference type="Gene3D" id="3.30.70.3030">
    <property type="match status" value="1"/>
</dbReference>
<organism evidence="13 14">
    <name type="scientific">Tieghemostelium lacteum</name>
    <name type="common">Slime mold</name>
    <name type="synonym">Dictyostelium lacteum</name>
    <dbReference type="NCBI Taxonomy" id="361077"/>
    <lineage>
        <taxon>Eukaryota</taxon>
        <taxon>Amoebozoa</taxon>
        <taxon>Evosea</taxon>
        <taxon>Eumycetozoa</taxon>
        <taxon>Dictyostelia</taxon>
        <taxon>Dictyosteliales</taxon>
        <taxon>Raperosteliaceae</taxon>
        <taxon>Tieghemostelium</taxon>
    </lineage>
</organism>
<evidence type="ECO:0000259" key="11">
    <source>
        <dbReference type="Pfam" id="PF17406"/>
    </source>
</evidence>
<dbReference type="Pfam" id="PF17403">
    <property type="entry name" value="Nrap_D2"/>
    <property type="match status" value="1"/>
</dbReference>
<feature type="region of interest" description="Disordered" evidence="6">
    <location>
        <begin position="1"/>
        <end position="138"/>
    </location>
</feature>
<feature type="compositionally biased region" description="Acidic residues" evidence="6">
    <location>
        <begin position="43"/>
        <end position="58"/>
    </location>
</feature>
<feature type="domain" description="Nrap protein" evidence="8">
    <location>
        <begin position="409"/>
        <end position="558"/>
    </location>
</feature>
<dbReference type="Pfam" id="PF17406">
    <property type="entry name" value="Nrap_D5"/>
    <property type="match status" value="1"/>
</dbReference>
<evidence type="ECO:0000259" key="9">
    <source>
        <dbReference type="Pfam" id="PF17404"/>
    </source>
</evidence>
<dbReference type="PANTHER" id="PTHR17972">
    <property type="entry name" value="NUCLEOLAR RNA-ASSOCIATED PROTEIN"/>
    <property type="match status" value="1"/>
</dbReference>
<keyword evidence="4 5" id="KW-0539">Nucleus</keyword>
<evidence type="ECO:0000256" key="1">
    <source>
        <dbReference type="ARBA" id="ARBA00004604"/>
    </source>
</evidence>
<dbReference type="InterPro" id="IPR035082">
    <property type="entry name" value="Nrap_D1"/>
</dbReference>
<evidence type="ECO:0000256" key="3">
    <source>
        <dbReference type="ARBA" id="ARBA00022884"/>
    </source>
</evidence>
<dbReference type="GO" id="GO:0032040">
    <property type="term" value="C:small-subunit processome"/>
    <property type="evidence" value="ECO:0007669"/>
    <property type="project" value="TreeGrafter"/>
</dbReference>
<dbReference type="Pfam" id="PF17404">
    <property type="entry name" value="Nrap_D3"/>
    <property type="match status" value="1"/>
</dbReference>
<dbReference type="InterPro" id="IPR005554">
    <property type="entry name" value="NOL6/Upt22"/>
</dbReference>
<dbReference type="PANTHER" id="PTHR17972:SF0">
    <property type="entry name" value="NUCLEOLAR PROTEIN 6"/>
    <property type="match status" value="1"/>
</dbReference>
<dbReference type="OrthoDB" id="10251401at2759"/>
<dbReference type="Gene3D" id="1.10.1410.10">
    <property type="match status" value="2"/>
</dbReference>
<feature type="domain" description="Nrap protein" evidence="10">
    <location>
        <begin position="743"/>
        <end position="896"/>
    </location>
</feature>
<dbReference type="InterPro" id="IPR035367">
    <property type="entry name" value="Nrap_D2"/>
</dbReference>
<dbReference type="OMA" id="NPHGGKE"/>
<feature type="domain" description="Nrap protein" evidence="11">
    <location>
        <begin position="899"/>
        <end position="1051"/>
    </location>
</feature>
<evidence type="ECO:0000313" key="13">
    <source>
        <dbReference type="EMBL" id="KYQ92482.1"/>
    </source>
</evidence>
<dbReference type="Pfam" id="PF03813">
    <property type="entry name" value="Nrap"/>
    <property type="match status" value="1"/>
</dbReference>
<dbReference type="GO" id="GO:0032545">
    <property type="term" value="C:CURI complex"/>
    <property type="evidence" value="ECO:0007669"/>
    <property type="project" value="TreeGrafter"/>
</dbReference>
<keyword evidence="3 5" id="KW-0694">RNA-binding</keyword>
<feature type="compositionally biased region" description="Low complexity" evidence="6">
    <location>
        <begin position="348"/>
        <end position="362"/>
    </location>
</feature>
<reference evidence="13 14" key="1">
    <citation type="submission" date="2015-12" db="EMBL/GenBank/DDBJ databases">
        <title>Dictyostelia acquired genes for synthesis and detection of signals that induce cell-type specialization by lateral gene transfer from prokaryotes.</title>
        <authorList>
            <person name="Gloeckner G."/>
            <person name="Schaap P."/>
        </authorList>
    </citation>
    <scope>NUCLEOTIDE SEQUENCE [LARGE SCALE GENOMIC DNA]</scope>
    <source>
        <strain evidence="13 14">TK</strain>
    </source>
</reference>
<comment type="caution">
    <text evidence="13">The sequence shown here is derived from an EMBL/GenBank/DDBJ whole genome shotgun (WGS) entry which is preliminary data.</text>
</comment>
<keyword evidence="14" id="KW-1185">Reference proteome</keyword>
<dbReference type="AlphaFoldDB" id="A0A151ZET8"/>
<protein>
    <submittedName>
        <fullName evidence="13">U3 snoRNP protein</fullName>
    </submittedName>
</protein>
<feature type="compositionally biased region" description="Basic and acidic residues" evidence="6">
    <location>
        <begin position="15"/>
        <end position="31"/>
    </location>
</feature>
<evidence type="ECO:0000256" key="5">
    <source>
        <dbReference type="RuleBase" id="RU364032"/>
    </source>
</evidence>
<dbReference type="Proteomes" id="UP000076078">
    <property type="component" value="Unassembled WGS sequence"/>
</dbReference>
<dbReference type="EMBL" id="LODT01000029">
    <property type="protein sequence ID" value="KYQ92482.1"/>
    <property type="molecule type" value="Genomic_DNA"/>
</dbReference>
<gene>
    <name evidence="13" type="ORF">DLAC_06465</name>
</gene>
<dbReference type="InterPro" id="IPR035370">
    <property type="entry name" value="Nrap_D5"/>
</dbReference>
<evidence type="ECO:0000259" key="7">
    <source>
        <dbReference type="Pfam" id="PF03813"/>
    </source>
</evidence>
<feature type="domain" description="Nrap protein" evidence="12">
    <location>
        <begin position="1074"/>
        <end position="1247"/>
    </location>
</feature>
<evidence type="ECO:0000256" key="4">
    <source>
        <dbReference type="ARBA" id="ARBA00023242"/>
    </source>
</evidence>